<dbReference type="AlphaFoldDB" id="A0A2Z7BVG9"/>
<dbReference type="Proteomes" id="UP000250235">
    <property type="component" value="Unassembled WGS sequence"/>
</dbReference>
<accession>A0A2Z7BVG9</accession>
<sequence length="357" mass="39227">MKHMISCKACQLPIIIGNQGTTTQLTINGKSSEPKSQRLSWQSRLYESIWISRHGDSADKSQLSDIIKFPRHDDSAGQSRLSDYIAFQSSTAQPANHDSVINRYQRKQAQDDISYQIPQHSSQLKAGHTHCSVQVSTNSSGLAAQGKNHKEVLSAKISKKSALFKLIYLTVEASQLRTTTTNNRALSTSKVNAKKRNYLVQKCRAIRGVSNRVIQNSSDLLTVFSPAYSSARTYKLALTSNSLNSLPAMLSTDHALATSLPHCSAYARSSALAYDTAYEPHQLSCKQIKCPPAQEKRSALTKVDWTNSLPMHSSTDHTSGSDHTISAQDCGSLRQSGPRPDPRLLRQATVEALTRSA</sequence>
<protein>
    <submittedName>
        <fullName evidence="2">Uncharacterized protein</fullName>
    </submittedName>
</protein>
<feature type="region of interest" description="Disordered" evidence="1">
    <location>
        <begin position="302"/>
        <end position="343"/>
    </location>
</feature>
<organism evidence="2 3">
    <name type="scientific">Dorcoceras hygrometricum</name>
    <dbReference type="NCBI Taxonomy" id="472368"/>
    <lineage>
        <taxon>Eukaryota</taxon>
        <taxon>Viridiplantae</taxon>
        <taxon>Streptophyta</taxon>
        <taxon>Embryophyta</taxon>
        <taxon>Tracheophyta</taxon>
        <taxon>Spermatophyta</taxon>
        <taxon>Magnoliopsida</taxon>
        <taxon>eudicotyledons</taxon>
        <taxon>Gunneridae</taxon>
        <taxon>Pentapetalae</taxon>
        <taxon>asterids</taxon>
        <taxon>lamiids</taxon>
        <taxon>Lamiales</taxon>
        <taxon>Gesneriaceae</taxon>
        <taxon>Didymocarpoideae</taxon>
        <taxon>Trichosporeae</taxon>
        <taxon>Loxocarpinae</taxon>
        <taxon>Dorcoceras</taxon>
    </lineage>
</organism>
<feature type="compositionally biased region" description="Low complexity" evidence="1">
    <location>
        <begin position="312"/>
        <end position="326"/>
    </location>
</feature>
<name>A0A2Z7BVG9_9LAMI</name>
<evidence type="ECO:0000256" key="1">
    <source>
        <dbReference type="SAM" id="MobiDB-lite"/>
    </source>
</evidence>
<keyword evidence="3" id="KW-1185">Reference proteome</keyword>
<gene>
    <name evidence="2" type="ORF">F511_03944</name>
</gene>
<proteinExistence type="predicted"/>
<reference evidence="2 3" key="1">
    <citation type="journal article" date="2015" name="Proc. Natl. Acad. Sci. U.S.A.">
        <title>The resurrection genome of Boea hygrometrica: A blueprint for survival of dehydration.</title>
        <authorList>
            <person name="Xiao L."/>
            <person name="Yang G."/>
            <person name="Zhang L."/>
            <person name="Yang X."/>
            <person name="Zhao S."/>
            <person name="Ji Z."/>
            <person name="Zhou Q."/>
            <person name="Hu M."/>
            <person name="Wang Y."/>
            <person name="Chen M."/>
            <person name="Xu Y."/>
            <person name="Jin H."/>
            <person name="Xiao X."/>
            <person name="Hu G."/>
            <person name="Bao F."/>
            <person name="Hu Y."/>
            <person name="Wan P."/>
            <person name="Li L."/>
            <person name="Deng X."/>
            <person name="Kuang T."/>
            <person name="Xiang C."/>
            <person name="Zhu J.K."/>
            <person name="Oliver M.J."/>
            <person name="He Y."/>
        </authorList>
    </citation>
    <scope>NUCLEOTIDE SEQUENCE [LARGE SCALE GENOMIC DNA]</scope>
    <source>
        <strain evidence="3">cv. XS01</strain>
    </source>
</reference>
<evidence type="ECO:0000313" key="2">
    <source>
        <dbReference type="EMBL" id="KZV37638.1"/>
    </source>
</evidence>
<dbReference type="EMBL" id="KV002540">
    <property type="protein sequence ID" value="KZV37638.1"/>
    <property type="molecule type" value="Genomic_DNA"/>
</dbReference>
<evidence type="ECO:0000313" key="3">
    <source>
        <dbReference type="Proteomes" id="UP000250235"/>
    </source>
</evidence>